<keyword evidence="6" id="KW-0443">Lipid metabolism</keyword>
<accession>A0A3E0X1V8</accession>
<dbReference type="Proteomes" id="UP000256763">
    <property type="component" value="Unassembled WGS sequence"/>
</dbReference>
<dbReference type="InterPro" id="IPR001227">
    <property type="entry name" value="Ac_transferase_dom_sf"/>
</dbReference>
<dbReference type="GO" id="GO:0004315">
    <property type="term" value="F:3-oxoacyl-[acyl-carrier-protein] synthase activity"/>
    <property type="evidence" value="ECO:0007669"/>
    <property type="project" value="InterPro"/>
</dbReference>
<name>A0A3E0X1V8_9GAMM</name>
<dbReference type="InterPro" id="IPR050091">
    <property type="entry name" value="PKS_NRPS_Biosynth_Enz"/>
</dbReference>
<dbReference type="AlphaFoldDB" id="A0A3E0X1V8"/>
<keyword evidence="3" id="KW-0597">Phosphoprotein</keyword>
<evidence type="ECO:0000256" key="6">
    <source>
        <dbReference type="ARBA" id="ARBA00023098"/>
    </source>
</evidence>
<dbReference type="Gene3D" id="3.40.366.10">
    <property type="entry name" value="Malonyl-Coenzyme A Acyl Carrier Protein, domain 2"/>
    <property type="match status" value="1"/>
</dbReference>
<dbReference type="InterPro" id="IPR014030">
    <property type="entry name" value="Ketoacyl_synth_N"/>
</dbReference>
<evidence type="ECO:0000256" key="3">
    <source>
        <dbReference type="ARBA" id="ARBA00022553"/>
    </source>
</evidence>
<dbReference type="PANTHER" id="PTHR43775">
    <property type="entry name" value="FATTY ACID SYNTHASE"/>
    <property type="match status" value="1"/>
</dbReference>
<feature type="domain" description="Ketosynthase family 3 (KS3)" evidence="8">
    <location>
        <begin position="4"/>
        <end position="432"/>
    </location>
</feature>
<gene>
    <name evidence="9" type="ORF">CAL65_04040</name>
</gene>
<dbReference type="InterPro" id="IPR016039">
    <property type="entry name" value="Thiolase-like"/>
</dbReference>
<evidence type="ECO:0000256" key="7">
    <source>
        <dbReference type="ARBA" id="ARBA00023268"/>
    </source>
</evidence>
<dbReference type="InterPro" id="IPR016035">
    <property type="entry name" value="Acyl_Trfase/lysoPLipase"/>
</dbReference>
<proteinExistence type="predicted"/>
<reference evidence="10" key="1">
    <citation type="submission" date="2017-05" db="EMBL/GenBank/DDBJ databases">
        <authorList>
            <person name="Sharma S."/>
            <person name="Sidhu C."/>
            <person name="Pinnaka A.K."/>
        </authorList>
    </citation>
    <scope>NUCLEOTIDE SEQUENCE [LARGE SCALE GENOMIC DNA]</scope>
    <source>
        <strain evidence="10">AK93</strain>
    </source>
</reference>
<dbReference type="RefSeq" id="WP_116302626.1">
    <property type="nucleotide sequence ID" value="NZ_NFZV01000012.1"/>
</dbReference>
<evidence type="ECO:0000256" key="2">
    <source>
        <dbReference type="ARBA" id="ARBA00022450"/>
    </source>
</evidence>
<evidence type="ECO:0000313" key="9">
    <source>
        <dbReference type="EMBL" id="RFA38528.1"/>
    </source>
</evidence>
<dbReference type="GO" id="GO:0006633">
    <property type="term" value="P:fatty acid biosynthetic process"/>
    <property type="evidence" value="ECO:0007669"/>
    <property type="project" value="UniProtKB-UniPathway"/>
</dbReference>
<dbReference type="InterPro" id="IPR020841">
    <property type="entry name" value="PKS_Beta-ketoAc_synthase_dom"/>
</dbReference>
<keyword evidence="4" id="KW-0808">Transferase</keyword>
<dbReference type="PROSITE" id="PS00606">
    <property type="entry name" value="KS3_1"/>
    <property type="match status" value="1"/>
</dbReference>
<dbReference type="InterPro" id="IPR016036">
    <property type="entry name" value="Malonyl_transacylase_ACP-bd"/>
</dbReference>
<dbReference type="FunFam" id="3.40.47.10:FF:000042">
    <property type="entry name" value="Polyketide synthase Pks13"/>
    <property type="match status" value="1"/>
</dbReference>
<comment type="pathway">
    <text evidence="1">Lipid metabolism; fatty acid biosynthesis.</text>
</comment>
<dbReference type="SMART" id="SM00825">
    <property type="entry name" value="PKS_KS"/>
    <property type="match status" value="1"/>
</dbReference>
<dbReference type="Pfam" id="PF16197">
    <property type="entry name" value="KAsynt_C_assoc"/>
    <property type="match status" value="1"/>
</dbReference>
<dbReference type="UniPathway" id="UPA00094"/>
<dbReference type="Gene3D" id="3.30.70.3290">
    <property type="match status" value="1"/>
</dbReference>
<dbReference type="Pfam" id="PF00698">
    <property type="entry name" value="Acyl_transf_1"/>
    <property type="match status" value="1"/>
</dbReference>
<dbReference type="CDD" id="cd00833">
    <property type="entry name" value="PKS"/>
    <property type="match status" value="1"/>
</dbReference>
<dbReference type="Gene3D" id="3.40.47.10">
    <property type="match status" value="1"/>
</dbReference>
<protein>
    <recommendedName>
        <fullName evidence="8">Ketosynthase family 3 (KS3) domain-containing protein</fullName>
    </recommendedName>
</protein>
<dbReference type="InterPro" id="IPR014043">
    <property type="entry name" value="Acyl_transferase_dom"/>
</dbReference>
<evidence type="ECO:0000256" key="5">
    <source>
        <dbReference type="ARBA" id="ARBA00022832"/>
    </source>
</evidence>
<keyword evidence="7" id="KW-0511">Multifunctional enzyme</keyword>
<dbReference type="GO" id="GO:0004312">
    <property type="term" value="F:fatty acid synthase activity"/>
    <property type="evidence" value="ECO:0007669"/>
    <property type="project" value="TreeGrafter"/>
</dbReference>
<sequence>MEAIEGIAIIGMAGRFPGARGIAQFWENLTQGVESVTELSEEALQQAGVGQSLYGEDNYVRAATLLDDIDLFDAAFFNIPAREALVVDPQHRVFLECCWEALETAGYVPDAYEGAIGVYAGASLNTYLIHNLACQPALLSTPEGFQALVGNEKDYLATRVAYKLNLRGPAVSVQTACSTSLAAVHLAAQSLYLGECDMALAGGVSVKVPQTVGYLHQDGMPFSKDGHCRTFDEKASGTVFGSGAGVVLLKRLQDAIDDGDNILAVIRASSMNNDGSAKVGFTAPSSEGQADVIAQTLALADVPAESIGYIEAHGTGTPLGDPIEVAALTDVYSAETSRTGYCAIGSVKTNVGHLETASGITGLIKVVQMLRHGTWVPSLGFDKPNPEIDFAKTPFFVNTKTQPWPMQGDTPRRAAVSSFGMGGTNVHAILEQAPESEAPALPKRDFYIMTLSARTRESLDSMTANLRSWMADNMDADPHRIAATLQLGRKGFEYRRAFVCRDLIDAVEVLDGNDPGRLLTTHTKGPRKPAFLFAGGGAQYPGMAADLYQRDAAFAADVDECAMQFQPLIEEDIRRFMLAKSDDLALAARMCDPDVMFPALFTVQYAMARYFLARGIEPAAMVGHSNGEYVVACLSGVMSLATAIRMVALRSTLMMKMAPGAMVAVPLPEEEVLPLLVGSPLSIAAVNGPKTTVLSGEKAEVDAFVERLAREKKVEAKSVHVNAGLHSYLTDSIRIEFEQGIAGLELQAPEIPYVSCVTGEWATSDEVKDPAYWGRHLRQTVLYKDAVNTLMEKDDYVLLDMGPGQVVGALARQIADGQRWDVISASRQIDDVVNDEEYALSAVARLWMVGAELDWLSFYNGKKPRPMVLPTYAFQRKRYWIAPRVSMPPMQRKRRTGPSCLRRKIAKTRRKSALPGVRR</sequence>
<dbReference type="SUPFAM" id="SSF55048">
    <property type="entry name" value="Probable ACP-binding domain of malonyl-CoA ACP transacylase"/>
    <property type="match status" value="1"/>
</dbReference>
<dbReference type="EMBL" id="NFZW01000003">
    <property type="protein sequence ID" value="RFA38528.1"/>
    <property type="molecule type" value="Genomic_DNA"/>
</dbReference>
<dbReference type="SUPFAM" id="SSF52151">
    <property type="entry name" value="FabD/lysophospholipase-like"/>
    <property type="match status" value="1"/>
</dbReference>
<dbReference type="SUPFAM" id="SSF53901">
    <property type="entry name" value="Thiolase-like"/>
    <property type="match status" value="1"/>
</dbReference>
<keyword evidence="10" id="KW-1185">Reference proteome</keyword>
<dbReference type="OrthoDB" id="9778690at2"/>
<dbReference type="InterPro" id="IPR014031">
    <property type="entry name" value="Ketoacyl_synth_C"/>
</dbReference>
<dbReference type="SMART" id="SM00827">
    <property type="entry name" value="PKS_AT"/>
    <property type="match status" value="1"/>
</dbReference>
<evidence type="ECO:0000256" key="1">
    <source>
        <dbReference type="ARBA" id="ARBA00005194"/>
    </source>
</evidence>
<dbReference type="Pfam" id="PF02801">
    <property type="entry name" value="Ketoacyl-synt_C"/>
    <property type="match status" value="1"/>
</dbReference>
<dbReference type="PANTHER" id="PTHR43775:SF51">
    <property type="entry name" value="INACTIVE PHENOLPHTHIOCEROL SYNTHESIS POLYKETIDE SYNTHASE TYPE I PKS1-RELATED"/>
    <property type="match status" value="1"/>
</dbReference>
<evidence type="ECO:0000259" key="8">
    <source>
        <dbReference type="PROSITE" id="PS52004"/>
    </source>
</evidence>
<evidence type="ECO:0000256" key="4">
    <source>
        <dbReference type="ARBA" id="ARBA00022679"/>
    </source>
</evidence>
<organism evidence="9 10">
    <name type="scientific">Alkalilimnicola ehrlichii</name>
    <dbReference type="NCBI Taxonomy" id="351052"/>
    <lineage>
        <taxon>Bacteria</taxon>
        <taxon>Pseudomonadati</taxon>
        <taxon>Pseudomonadota</taxon>
        <taxon>Gammaproteobacteria</taxon>
        <taxon>Chromatiales</taxon>
        <taxon>Ectothiorhodospiraceae</taxon>
        <taxon>Alkalilimnicola</taxon>
    </lineage>
</organism>
<keyword evidence="5" id="KW-0276">Fatty acid metabolism</keyword>
<keyword evidence="2" id="KW-0596">Phosphopantetheine</keyword>
<dbReference type="InterPro" id="IPR018201">
    <property type="entry name" value="Ketoacyl_synth_AS"/>
</dbReference>
<comment type="caution">
    <text evidence="9">The sequence shown here is derived from an EMBL/GenBank/DDBJ whole genome shotgun (WGS) entry which is preliminary data.</text>
</comment>
<dbReference type="InterPro" id="IPR032821">
    <property type="entry name" value="PKS_assoc"/>
</dbReference>
<dbReference type="Pfam" id="PF00109">
    <property type="entry name" value="ketoacyl-synt"/>
    <property type="match status" value="1"/>
</dbReference>
<evidence type="ECO:0000313" key="10">
    <source>
        <dbReference type="Proteomes" id="UP000256763"/>
    </source>
</evidence>
<dbReference type="PROSITE" id="PS52004">
    <property type="entry name" value="KS3_2"/>
    <property type="match status" value="1"/>
</dbReference>